<proteinExistence type="predicted"/>
<keyword evidence="2" id="KW-1185">Reference proteome</keyword>
<name>A0ACC3TDB9_9ASCO</name>
<evidence type="ECO:0000313" key="1">
    <source>
        <dbReference type="EMBL" id="KAK9318867.1"/>
    </source>
</evidence>
<dbReference type="Proteomes" id="UP001489719">
    <property type="component" value="Unassembled WGS sequence"/>
</dbReference>
<dbReference type="EMBL" id="MU970280">
    <property type="protein sequence ID" value="KAK9318867.1"/>
    <property type="molecule type" value="Genomic_DNA"/>
</dbReference>
<accession>A0ACC3TDB9</accession>
<comment type="caution">
    <text evidence="1">The sequence shown here is derived from an EMBL/GenBank/DDBJ whole genome shotgun (WGS) entry which is preliminary data.</text>
</comment>
<protein>
    <submittedName>
        <fullName evidence="1">GPI-anchor biosynthesis protein-like protein</fullName>
    </submittedName>
</protein>
<sequence>MARTKSAARHIPAPSSPTPPTAIGLPQSAHLAEHVITATALLAFPFGTVVLSSLLPSDPIKVLSYSLPAIALLQSLNLLLTSQSPAPVAKSSASKKKKQANSTVSTTILGLVLTSLLTPVIHIIYILFGAPVTVSIIATFLLSAHTALLVLFPLLCTVPLDGPTWIDIVALKAPVTPAYTAALGTVAGAWLGAVPIPLDWDREWQTWPVTVVFGAYVGNAVGRVIGAVLGGKKKKV</sequence>
<organism evidence="1 2">
    <name type="scientific">Lipomyces orientalis</name>
    <dbReference type="NCBI Taxonomy" id="1233043"/>
    <lineage>
        <taxon>Eukaryota</taxon>
        <taxon>Fungi</taxon>
        <taxon>Dikarya</taxon>
        <taxon>Ascomycota</taxon>
        <taxon>Saccharomycotina</taxon>
        <taxon>Lipomycetes</taxon>
        <taxon>Lipomycetales</taxon>
        <taxon>Lipomycetaceae</taxon>
        <taxon>Lipomyces</taxon>
    </lineage>
</organism>
<gene>
    <name evidence="1" type="ORF">V1517DRAFT_334361</name>
</gene>
<reference evidence="2" key="1">
    <citation type="journal article" date="2024" name="Front. Bioeng. Biotechnol.">
        <title>Genome-scale model development and genomic sequencing of the oleaginous clade Lipomyces.</title>
        <authorList>
            <person name="Czajka J.J."/>
            <person name="Han Y."/>
            <person name="Kim J."/>
            <person name="Mondo S.J."/>
            <person name="Hofstad B.A."/>
            <person name="Robles A."/>
            <person name="Haridas S."/>
            <person name="Riley R."/>
            <person name="LaButti K."/>
            <person name="Pangilinan J."/>
            <person name="Andreopoulos W."/>
            <person name="Lipzen A."/>
            <person name="Yan J."/>
            <person name="Wang M."/>
            <person name="Ng V."/>
            <person name="Grigoriev I.V."/>
            <person name="Spatafora J.W."/>
            <person name="Magnuson J.K."/>
            <person name="Baker S.E."/>
            <person name="Pomraning K.R."/>
        </authorList>
    </citation>
    <scope>NUCLEOTIDE SEQUENCE [LARGE SCALE GENOMIC DNA]</scope>
    <source>
        <strain evidence="2">CBS 10300</strain>
    </source>
</reference>
<evidence type="ECO:0000313" key="2">
    <source>
        <dbReference type="Proteomes" id="UP001489719"/>
    </source>
</evidence>